<reference evidence="1" key="1">
    <citation type="submission" date="2021-01" db="EMBL/GenBank/DDBJ databases">
        <title>Draft genome sequence of Acholeplasmataceae bacterium strain Mahy22.</title>
        <authorList>
            <person name="Watanabe M."/>
            <person name="Kojima H."/>
            <person name="Fukui M."/>
        </authorList>
    </citation>
    <scope>NUCLEOTIDE SEQUENCE</scope>
    <source>
        <strain evidence="1">Mahy22</strain>
    </source>
</reference>
<protein>
    <submittedName>
        <fullName evidence="1">Uncharacterized protein</fullName>
    </submittedName>
</protein>
<evidence type="ECO:0000313" key="2">
    <source>
        <dbReference type="Proteomes" id="UP000620133"/>
    </source>
</evidence>
<gene>
    <name evidence="1" type="ORF">MPAN_000400</name>
</gene>
<keyword evidence="2" id="KW-1185">Reference proteome</keyword>
<accession>A0A7U9XUR7</accession>
<proteinExistence type="predicted"/>
<dbReference type="Proteomes" id="UP000620133">
    <property type="component" value="Chromosome"/>
</dbReference>
<dbReference type="KEGG" id="manr:MPAN_000400"/>
<organism evidence="1 2">
    <name type="scientific">Mariniplasma anaerobium</name>
    <dbReference type="NCBI Taxonomy" id="2735436"/>
    <lineage>
        <taxon>Bacteria</taxon>
        <taxon>Bacillati</taxon>
        <taxon>Mycoplasmatota</taxon>
        <taxon>Mollicutes</taxon>
        <taxon>Acholeplasmatales</taxon>
        <taxon>Acholeplasmataceae</taxon>
        <taxon>Mariniplasma</taxon>
    </lineage>
</organism>
<dbReference type="EMBL" id="AP024412">
    <property type="protein sequence ID" value="BCR35147.1"/>
    <property type="molecule type" value="Genomic_DNA"/>
</dbReference>
<sequence>MKYTHLLPFMEKEELKKVAFEIVNGELKGVNLVTLYPFLDNETLDAIVDLLIEKKEKSGLAGAIPFLRKEKIKEIYEAAESGQLPNFNSSVCLPFLDADKIKEIFRDLMQKASSEANDDVEDESED</sequence>
<dbReference type="AlphaFoldDB" id="A0A7U9XUR7"/>
<dbReference type="RefSeq" id="WP_176239023.1">
    <property type="nucleotide sequence ID" value="NZ_AP024412.1"/>
</dbReference>
<evidence type="ECO:0000313" key="1">
    <source>
        <dbReference type="EMBL" id="BCR35147.1"/>
    </source>
</evidence>
<name>A0A7U9XUR7_9MOLU</name>